<sequence length="453" mass="49036">MERMSGRDITEGSIWKNLLLYFFPIWFGSIFQQMYTTVDAVVVGRFIGKEALAALGGTSSLLVDLSVGFFIGASAGAGVVISHCYGARDNGRLKYAVYASMKLSLVCGAVLTVAGILATPTALRWMNTPADVIDGAMLYLRVYFCGVIPSLLYNMGSSVLRAIGDAKRPLYFLIFTTVVNVGLDVLFVAVFKMGIFGAALATILAQASSAVLVLKTLLSTKESYRLVLSGCRVYPEVFRQIIRLGLPSGFQYMLYTVSNLVVQAKVNLLGTDVAAAWAAISKLDGVFWLTMTAFGTAMTTFTGQNYGAGKMDRVRGGMHAGIGISIGLTAGICLPLLIFSRQLLGIFSTDEVVLALGLQYTFFLVPTYFTYTGTELLGGVIKGAGNSFVPMLITGVSAFAIRSLWAMFAPMIWPGMNTIMLSYPISWSVSTVLFIIYYNFGSWMKTDGKSRRN</sequence>
<evidence type="ECO:0000256" key="1">
    <source>
        <dbReference type="ARBA" id="ARBA00004651"/>
    </source>
</evidence>
<feature type="transmembrane region" description="Helical" evidence="7">
    <location>
        <begin position="97"/>
        <end position="118"/>
    </location>
</feature>
<comment type="subcellular location">
    <subcellularLocation>
        <location evidence="1">Cell membrane</location>
        <topology evidence="1">Multi-pass membrane protein</topology>
    </subcellularLocation>
</comment>
<dbReference type="EMBL" id="SLXA01000010">
    <property type="protein sequence ID" value="TCO84056.1"/>
    <property type="molecule type" value="Genomic_DNA"/>
</dbReference>
<dbReference type="InterPro" id="IPR048279">
    <property type="entry name" value="MdtK-like"/>
</dbReference>
<dbReference type="Pfam" id="PF01554">
    <property type="entry name" value="MatE"/>
    <property type="match status" value="2"/>
</dbReference>
<evidence type="ECO:0000256" key="5">
    <source>
        <dbReference type="ARBA" id="ARBA00022989"/>
    </source>
</evidence>
<dbReference type="NCBIfam" id="TIGR00797">
    <property type="entry name" value="matE"/>
    <property type="match status" value="1"/>
</dbReference>
<keyword evidence="6 7" id="KW-0472">Membrane</keyword>
<feature type="transmembrane region" description="Helical" evidence="7">
    <location>
        <begin position="170"/>
        <end position="189"/>
    </location>
</feature>
<evidence type="ECO:0000313" key="8">
    <source>
        <dbReference type="EMBL" id="TCO84056.1"/>
    </source>
</evidence>
<dbReference type="GO" id="GO:0005886">
    <property type="term" value="C:plasma membrane"/>
    <property type="evidence" value="ECO:0007669"/>
    <property type="project" value="UniProtKB-SubCell"/>
</dbReference>
<name>A0A4R2LL31_9FIRM</name>
<feature type="transmembrane region" description="Helical" evidence="7">
    <location>
        <begin position="21"/>
        <end position="47"/>
    </location>
</feature>
<feature type="transmembrane region" description="Helical" evidence="7">
    <location>
        <begin position="138"/>
        <end position="163"/>
    </location>
</feature>
<evidence type="ECO:0000256" key="7">
    <source>
        <dbReference type="SAM" id="Phobius"/>
    </source>
</evidence>
<comment type="caution">
    <text evidence="8">The sequence shown here is derived from an EMBL/GenBank/DDBJ whole genome shotgun (WGS) entry which is preliminary data.</text>
</comment>
<organism evidence="8 9">
    <name type="scientific">Frisingicoccus caecimuris</name>
    <dbReference type="NCBI Taxonomy" id="1796636"/>
    <lineage>
        <taxon>Bacteria</taxon>
        <taxon>Bacillati</taxon>
        <taxon>Bacillota</taxon>
        <taxon>Clostridia</taxon>
        <taxon>Lachnospirales</taxon>
        <taxon>Lachnospiraceae</taxon>
        <taxon>Frisingicoccus</taxon>
    </lineage>
</organism>
<dbReference type="InterPro" id="IPR002528">
    <property type="entry name" value="MATE_fam"/>
</dbReference>
<dbReference type="PANTHER" id="PTHR43549:SF3">
    <property type="entry name" value="MULTIDRUG RESISTANCE PROTEIN YPNP-RELATED"/>
    <property type="match status" value="1"/>
</dbReference>
<dbReference type="PIRSF" id="PIRSF006603">
    <property type="entry name" value="DinF"/>
    <property type="match status" value="1"/>
</dbReference>
<keyword evidence="3" id="KW-1003">Cell membrane</keyword>
<evidence type="ECO:0000256" key="6">
    <source>
        <dbReference type="ARBA" id="ARBA00023136"/>
    </source>
</evidence>
<dbReference type="CDD" id="cd13138">
    <property type="entry name" value="MATE_yoeA_like"/>
    <property type="match status" value="1"/>
</dbReference>
<dbReference type="OrthoDB" id="9776324at2"/>
<keyword evidence="4 7" id="KW-0812">Transmembrane</keyword>
<feature type="transmembrane region" description="Helical" evidence="7">
    <location>
        <begin position="392"/>
        <end position="413"/>
    </location>
</feature>
<dbReference type="RefSeq" id="WP_132092697.1">
    <property type="nucleotide sequence ID" value="NZ_JANKAQ010000011.1"/>
</dbReference>
<keyword evidence="9" id="KW-1185">Reference proteome</keyword>
<accession>A0A4R2LL31</accession>
<feature type="transmembrane region" description="Helical" evidence="7">
    <location>
        <begin position="320"/>
        <end position="340"/>
    </location>
</feature>
<keyword evidence="5 7" id="KW-1133">Transmembrane helix</keyword>
<feature type="transmembrane region" description="Helical" evidence="7">
    <location>
        <begin position="425"/>
        <end position="444"/>
    </location>
</feature>
<keyword evidence="2" id="KW-0813">Transport</keyword>
<dbReference type="GO" id="GO:0042910">
    <property type="term" value="F:xenobiotic transmembrane transporter activity"/>
    <property type="evidence" value="ECO:0007669"/>
    <property type="project" value="InterPro"/>
</dbReference>
<evidence type="ECO:0000256" key="2">
    <source>
        <dbReference type="ARBA" id="ARBA00022448"/>
    </source>
</evidence>
<proteinExistence type="predicted"/>
<dbReference type="PANTHER" id="PTHR43549">
    <property type="entry name" value="MULTIDRUG RESISTANCE PROTEIN YPNP-RELATED"/>
    <property type="match status" value="1"/>
</dbReference>
<gene>
    <name evidence="8" type="ORF">EV212_11079</name>
</gene>
<dbReference type="AlphaFoldDB" id="A0A4R2LL31"/>
<feature type="transmembrane region" description="Helical" evidence="7">
    <location>
        <begin position="195"/>
        <end position="218"/>
    </location>
</feature>
<evidence type="ECO:0000313" key="9">
    <source>
        <dbReference type="Proteomes" id="UP000295711"/>
    </source>
</evidence>
<dbReference type="InterPro" id="IPR052031">
    <property type="entry name" value="Membrane_Transporter-Flippase"/>
</dbReference>
<feature type="transmembrane region" description="Helical" evidence="7">
    <location>
        <begin position="67"/>
        <end position="85"/>
    </location>
</feature>
<feature type="transmembrane region" description="Helical" evidence="7">
    <location>
        <begin position="352"/>
        <end position="371"/>
    </location>
</feature>
<reference evidence="8 9" key="1">
    <citation type="submission" date="2019-03" db="EMBL/GenBank/DDBJ databases">
        <title>Genomic Encyclopedia of Type Strains, Phase IV (KMG-IV): sequencing the most valuable type-strain genomes for metagenomic binning, comparative biology and taxonomic classification.</title>
        <authorList>
            <person name="Goeker M."/>
        </authorList>
    </citation>
    <scope>NUCLEOTIDE SEQUENCE [LARGE SCALE GENOMIC DNA]</scope>
    <source>
        <strain evidence="8 9">DSM 28559</strain>
    </source>
</reference>
<dbReference type="Proteomes" id="UP000295711">
    <property type="component" value="Unassembled WGS sequence"/>
</dbReference>
<evidence type="ECO:0000256" key="4">
    <source>
        <dbReference type="ARBA" id="ARBA00022692"/>
    </source>
</evidence>
<evidence type="ECO:0000256" key="3">
    <source>
        <dbReference type="ARBA" id="ARBA00022475"/>
    </source>
</evidence>
<protein>
    <submittedName>
        <fullName evidence="8">Putative MATE family efflux protein</fullName>
    </submittedName>
</protein>
<dbReference type="GO" id="GO:0015297">
    <property type="term" value="F:antiporter activity"/>
    <property type="evidence" value="ECO:0007669"/>
    <property type="project" value="InterPro"/>
</dbReference>